<dbReference type="EMBL" id="CAOQHR010000005">
    <property type="protein sequence ID" value="CAI6335339.1"/>
    <property type="molecule type" value="Genomic_DNA"/>
</dbReference>
<evidence type="ECO:0000313" key="3">
    <source>
        <dbReference type="Proteomes" id="UP001152607"/>
    </source>
</evidence>
<feature type="region of interest" description="Disordered" evidence="1">
    <location>
        <begin position="37"/>
        <end position="58"/>
    </location>
</feature>
<evidence type="ECO:0000313" key="2">
    <source>
        <dbReference type="EMBL" id="CAI6335339.1"/>
    </source>
</evidence>
<proteinExistence type="predicted"/>
<name>A0A9W4UHC5_9PLEO</name>
<reference evidence="2" key="1">
    <citation type="submission" date="2023-01" db="EMBL/GenBank/DDBJ databases">
        <authorList>
            <person name="Van Ghelder C."/>
            <person name="Rancurel C."/>
        </authorList>
    </citation>
    <scope>NUCLEOTIDE SEQUENCE</scope>
    <source>
        <strain evidence="2">CNCM I-4278</strain>
    </source>
</reference>
<sequence length="77" mass="8664">MIKCIETCYDDDDDDDVNDDDIAAMVGRCKNQNPEMVRTNRKKTRKRSRTRKVGTSGNVSSVATLLVPSRLAYQALI</sequence>
<evidence type="ECO:0000256" key="1">
    <source>
        <dbReference type="SAM" id="MobiDB-lite"/>
    </source>
</evidence>
<protein>
    <submittedName>
        <fullName evidence="2">Uncharacterized protein</fullName>
    </submittedName>
</protein>
<comment type="caution">
    <text evidence="2">The sequence shown here is derived from an EMBL/GenBank/DDBJ whole genome shotgun (WGS) entry which is preliminary data.</text>
</comment>
<keyword evidence="3" id="KW-1185">Reference proteome</keyword>
<accession>A0A9W4UHC5</accession>
<dbReference type="AlphaFoldDB" id="A0A9W4UHC5"/>
<feature type="compositionally biased region" description="Basic residues" evidence="1">
    <location>
        <begin position="39"/>
        <end position="52"/>
    </location>
</feature>
<gene>
    <name evidence="2" type="ORF">PDIGIT_LOCUS8419</name>
</gene>
<dbReference type="Proteomes" id="UP001152607">
    <property type="component" value="Unassembled WGS sequence"/>
</dbReference>
<organism evidence="2 3">
    <name type="scientific">Periconia digitata</name>
    <dbReference type="NCBI Taxonomy" id="1303443"/>
    <lineage>
        <taxon>Eukaryota</taxon>
        <taxon>Fungi</taxon>
        <taxon>Dikarya</taxon>
        <taxon>Ascomycota</taxon>
        <taxon>Pezizomycotina</taxon>
        <taxon>Dothideomycetes</taxon>
        <taxon>Pleosporomycetidae</taxon>
        <taxon>Pleosporales</taxon>
        <taxon>Massarineae</taxon>
        <taxon>Periconiaceae</taxon>
        <taxon>Periconia</taxon>
    </lineage>
</organism>